<dbReference type="AlphaFoldDB" id="A0A2P8FJZ1"/>
<keyword evidence="2" id="KW-1185">Reference proteome</keyword>
<evidence type="ECO:0000313" key="1">
    <source>
        <dbReference type="EMBL" id="PSL22042.1"/>
    </source>
</evidence>
<evidence type="ECO:0000313" key="2">
    <source>
        <dbReference type="Proteomes" id="UP000240418"/>
    </source>
</evidence>
<dbReference type="Proteomes" id="UP000240418">
    <property type="component" value="Unassembled WGS sequence"/>
</dbReference>
<comment type="caution">
    <text evidence="1">The sequence shown here is derived from an EMBL/GenBank/DDBJ whole genome shotgun (WGS) entry which is preliminary data.</text>
</comment>
<gene>
    <name evidence="1" type="ORF">CLV88_101467</name>
</gene>
<sequence length="76" mass="8055">MGDGPFAENLFGPPSDLTVLARNNGGAFPAQYVTDVVDGHARSDAFSAAMPEFAQTLGGEELRLGPLVDYVESLQR</sequence>
<dbReference type="EMBL" id="PYGJ01000001">
    <property type="protein sequence ID" value="PSL22042.1"/>
    <property type="molecule type" value="Genomic_DNA"/>
</dbReference>
<proteinExistence type="predicted"/>
<accession>A0A2P8FJZ1</accession>
<name>A0A2P8FJZ1_9RHOB</name>
<protein>
    <submittedName>
        <fullName evidence="1">Uncharacterized protein</fullName>
    </submittedName>
</protein>
<reference evidence="1 2" key="1">
    <citation type="submission" date="2018-03" db="EMBL/GenBank/DDBJ databases">
        <title>Genomic Encyclopedia of Archaeal and Bacterial Type Strains, Phase II (KMG-II): from individual species to whole genera.</title>
        <authorList>
            <person name="Goeker M."/>
        </authorList>
    </citation>
    <scope>NUCLEOTIDE SEQUENCE [LARGE SCALE GENOMIC DNA]</scope>
    <source>
        <strain evidence="1 2">DSM 100673</strain>
    </source>
</reference>
<organism evidence="1 2">
    <name type="scientific">Shimia abyssi</name>
    <dbReference type="NCBI Taxonomy" id="1662395"/>
    <lineage>
        <taxon>Bacteria</taxon>
        <taxon>Pseudomonadati</taxon>
        <taxon>Pseudomonadota</taxon>
        <taxon>Alphaproteobacteria</taxon>
        <taxon>Rhodobacterales</taxon>
        <taxon>Roseobacteraceae</taxon>
    </lineage>
</organism>